<dbReference type="EMBL" id="KB632191">
    <property type="protein sequence ID" value="ERL89825.1"/>
    <property type="molecule type" value="Genomic_DNA"/>
</dbReference>
<dbReference type="PROSITE" id="PS00213">
    <property type="entry name" value="LIPOCALIN"/>
    <property type="match status" value="1"/>
</dbReference>
<feature type="non-terminal residue" evidence="3">
    <location>
        <position position="1"/>
    </location>
</feature>
<feature type="signal peptide" evidence="2">
    <location>
        <begin position="1"/>
        <end position="19"/>
    </location>
</feature>
<dbReference type="InterPro" id="IPR012674">
    <property type="entry name" value="Calycin"/>
</dbReference>
<evidence type="ECO:0000313" key="6">
    <source>
        <dbReference type="Proteomes" id="UP000019118"/>
    </source>
</evidence>
<dbReference type="PIRSF" id="PIRSF036893">
    <property type="entry name" value="Lipocalin_ApoD"/>
    <property type="match status" value="1"/>
</dbReference>
<dbReference type="PANTHER" id="PTHR10612:SF41">
    <property type="entry name" value="GLIAL LAZARILLO, ISOFORM A"/>
    <property type="match status" value="1"/>
</dbReference>
<accession>N6TVP2</accession>
<protein>
    <submittedName>
        <fullName evidence="3 5">Uncharacterized protein</fullName>
    </submittedName>
</protein>
<dbReference type="InterPro" id="IPR022271">
    <property type="entry name" value="Lipocalin_ApoD"/>
</dbReference>
<dbReference type="EnsemblMetazoa" id="XM_019911034.1">
    <property type="protein sequence ID" value="XP_019766593.1"/>
    <property type="gene ID" value="LOC109542010"/>
</dbReference>
<dbReference type="GO" id="GO:0031409">
    <property type="term" value="F:pigment binding"/>
    <property type="evidence" value="ECO:0007669"/>
    <property type="project" value="InterPro"/>
</dbReference>
<dbReference type="KEGG" id="dpa:109542010"/>
<dbReference type="PANTHER" id="PTHR10612">
    <property type="entry name" value="APOLIPOPROTEIN D"/>
    <property type="match status" value="1"/>
</dbReference>
<reference evidence="5" key="2">
    <citation type="submission" date="2024-08" db="UniProtKB">
        <authorList>
            <consortium name="EnsemblMetazoa"/>
        </authorList>
    </citation>
    <scope>IDENTIFICATION</scope>
</reference>
<keyword evidence="6" id="KW-1185">Reference proteome</keyword>
<evidence type="ECO:0000256" key="2">
    <source>
        <dbReference type="SAM" id="SignalP"/>
    </source>
</evidence>
<dbReference type="GO" id="GO:0000302">
    <property type="term" value="P:response to reactive oxygen species"/>
    <property type="evidence" value="ECO:0007669"/>
    <property type="project" value="TreeGrafter"/>
</dbReference>
<evidence type="ECO:0000313" key="4">
    <source>
        <dbReference type="EMBL" id="ERL89825.1"/>
    </source>
</evidence>
<keyword evidence="2" id="KW-0732">Signal</keyword>
<dbReference type="Proteomes" id="UP000030742">
    <property type="component" value="Unassembled WGS sequence"/>
</dbReference>
<dbReference type="GO" id="GO:0006629">
    <property type="term" value="P:lipid metabolic process"/>
    <property type="evidence" value="ECO:0007669"/>
    <property type="project" value="TreeGrafter"/>
</dbReference>
<proteinExistence type="predicted"/>
<reference evidence="6 7" key="1">
    <citation type="journal article" date="2013" name="Genome Biol.">
        <title>Draft genome of the mountain pine beetle, Dendroctonus ponderosae Hopkins, a major forest pest.</title>
        <authorList>
            <person name="Keeling C.I."/>
            <person name="Yuen M.M."/>
            <person name="Liao N.Y."/>
            <person name="Docking T.R."/>
            <person name="Chan S.K."/>
            <person name="Taylor G.A."/>
            <person name="Palmquist D.L."/>
            <person name="Jackman S.D."/>
            <person name="Nguyen A."/>
            <person name="Li M."/>
            <person name="Henderson H."/>
            <person name="Janes J.K."/>
            <person name="Zhao Y."/>
            <person name="Pandoh P."/>
            <person name="Moore R."/>
            <person name="Sperling F.A."/>
            <person name="Huber D.P."/>
            <person name="Birol I."/>
            <person name="Jones S.J."/>
            <person name="Bohlmann J."/>
        </authorList>
    </citation>
    <scope>NUCLEOTIDE SEQUENCE</scope>
</reference>
<sequence>MVSMVCLVVLGALAGAGWGYGLGGCPRLGYMPQFNISRFSGKWYEIERSFYLMELVASCVSVEVEQKRPDQLEVYVSSRSRVSGIFSISEGTATPTKRDASLLLYRVSSRLPKLLNRYLPGAGYYQVLSTDYTSYALLYSCSNFHLFHTDLIWVWARSKEIGVGLRAHIYQTLAQNRLDPERLTLPKNKNCTDDY</sequence>
<dbReference type="PRINTS" id="PR01273">
    <property type="entry name" value="INVTBRTCOLOR"/>
</dbReference>
<evidence type="ECO:0000256" key="1">
    <source>
        <dbReference type="ARBA" id="ARBA00023157"/>
    </source>
</evidence>
<dbReference type="EMBL" id="KB741167">
    <property type="protein sequence ID" value="ENN73365.1"/>
    <property type="molecule type" value="Genomic_DNA"/>
</dbReference>
<keyword evidence="1" id="KW-1015">Disulfide bond</keyword>
<organism evidence="3">
    <name type="scientific">Dendroctonus ponderosae</name>
    <name type="common">Mountain pine beetle</name>
    <dbReference type="NCBI Taxonomy" id="77166"/>
    <lineage>
        <taxon>Eukaryota</taxon>
        <taxon>Metazoa</taxon>
        <taxon>Ecdysozoa</taxon>
        <taxon>Arthropoda</taxon>
        <taxon>Hexapoda</taxon>
        <taxon>Insecta</taxon>
        <taxon>Pterygota</taxon>
        <taxon>Neoptera</taxon>
        <taxon>Endopterygota</taxon>
        <taxon>Coleoptera</taxon>
        <taxon>Polyphaga</taxon>
        <taxon>Cucujiformia</taxon>
        <taxon>Curculionidae</taxon>
        <taxon>Scolytinae</taxon>
        <taxon>Dendroctonus</taxon>
    </lineage>
</organism>
<dbReference type="OrthoDB" id="9923952at2759"/>
<dbReference type="OMA" id="VHADQIW"/>
<evidence type="ECO:0000313" key="5">
    <source>
        <dbReference type="EnsemblMetazoa" id="XP_019766593.1"/>
    </source>
</evidence>
<dbReference type="GO" id="GO:0005737">
    <property type="term" value="C:cytoplasm"/>
    <property type="evidence" value="ECO:0007669"/>
    <property type="project" value="TreeGrafter"/>
</dbReference>
<dbReference type="Gene3D" id="2.40.128.20">
    <property type="match status" value="1"/>
</dbReference>
<dbReference type="SUPFAM" id="SSF50814">
    <property type="entry name" value="Lipocalins"/>
    <property type="match status" value="1"/>
</dbReference>
<evidence type="ECO:0000313" key="7">
    <source>
        <dbReference type="Proteomes" id="UP000030742"/>
    </source>
</evidence>
<dbReference type="HOGENOM" id="CLU_068449_2_3_1"/>
<dbReference type="Proteomes" id="UP000019118">
    <property type="component" value="Unassembled WGS sequence"/>
</dbReference>
<gene>
    <name evidence="5" type="primary">109542010</name>
    <name evidence="4" type="ORF">D910_07185</name>
    <name evidence="3" type="ORF">YQE_10015</name>
</gene>
<evidence type="ECO:0000313" key="3">
    <source>
        <dbReference type="EMBL" id="ENN73365.1"/>
    </source>
</evidence>
<name>N6TVP2_DENPD</name>
<dbReference type="InterPro" id="IPR022272">
    <property type="entry name" value="Lipocalin_CS"/>
</dbReference>
<dbReference type="AlphaFoldDB" id="N6TVP2"/>
<feature type="chain" id="PRO_5010971886" evidence="2">
    <location>
        <begin position="20"/>
        <end position="195"/>
    </location>
</feature>
<dbReference type="InterPro" id="IPR003057">
    <property type="entry name" value="Invtbrt_color"/>
</dbReference>